<keyword evidence="1" id="KW-0732">Signal</keyword>
<dbReference type="AlphaFoldDB" id="A0A0T7FS73"/>
<evidence type="ECO:0000313" key="3">
    <source>
        <dbReference type="EMBL" id="CDZ51613.1"/>
    </source>
</evidence>
<evidence type="ECO:0000313" key="4">
    <source>
        <dbReference type="Proteomes" id="UP000039660"/>
    </source>
</evidence>
<dbReference type="OrthoDB" id="195732at2"/>
<reference evidence="4 5" key="1">
    <citation type="submission" date="2014-08" db="EMBL/GenBank/DDBJ databases">
        <authorList>
            <person name="Chen Y.-H."/>
        </authorList>
    </citation>
    <scope>NUCLEOTIDE SEQUENCE [LARGE SCALE GENOMIC DNA]</scope>
</reference>
<dbReference type="EMBL" id="CCRH01000011">
    <property type="protein sequence ID" value="CDZ37823.1"/>
    <property type="molecule type" value="Genomic_DNA"/>
</dbReference>
<accession>A0A0T7FS73</accession>
<feature type="chain" id="PRO_5010777484" evidence="1">
    <location>
        <begin position="25"/>
        <end position="193"/>
    </location>
</feature>
<evidence type="ECO:0000313" key="5">
    <source>
        <dbReference type="Proteomes" id="UP000046176"/>
    </source>
</evidence>
<dbReference type="Proteomes" id="UP000039660">
    <property type="component" value="Unassembled WGS sequence"/>
</dbReference>
<evidence type="ECO:0000313" key="2">
    <source>
        <dbReference type="EMBL" id="CDZ37823.1"/>
    </source>
</evidence>
<protein>
    <submittedName>
        <fullName evidence="2">Uncharacterized domain protein</fullName>
    </submittedName>
</protein>
<name>A0A0T7FS73_NEOGA</name>
<dbReference type="RefSeq" id="WP_046636942.1">
    <property type="nucleotide sequence ID" value="NZ_CCRH01000011.1"/>
</dbReference>
<organism evidence="2 5">
    <name type="scientific">Neorhizobium galegae bv. officinalis</name>
    <dbReference type="NCBI Taxonomy" id="323656"/>
    <lineage>
        <taxon>Bacteria</taxon>
        <taxon>Pseudomonadati</taxon>
        <taxon>Pseudomonadota</taxon>
        <taxon>Alphaproteobacteria</taxon>
        <taxon>Hyphomicrobiales</taxon>
        <taxon>Rhizobiaceae</taxon>
        <taxon>Rhizobium/Agrobacterium group</taxon>
        <taxon>Neorhizobium</taxon>
    </lineage>
</organism>
<dbReference type="Proteomes" id="UP000046176">
    <property type="component" value="Unassembled WGS sequence"/>
</dbReference>
<proteinExistence type="predicted"/>
<evidence type="ECO:0000256" key="1">
    <source>
        <dbReference type="SAM" id="SignalP"/>
    </source>
</evidence>
<dbReference type="EMBL" id="CCRK01000010">
    <property type="protein sequence ID" value="CDZ51613.1"/>
    <property type="molecule type" value="Genomic_DNA"/>
</dbReference>
<feature type="signal peptide" evidence="1">
    <location>
        <begin position="1"/>
        <end position="24"/>
    </location>
</feature>
<sequence>MHKIIVMLLLGSTVSALPLGTALAEEAHVAPVTEYVTGKVKPWLTDAVIISAIKAQNATNAKLSDADILALDKKWRAEVDSSNRATIDSVLNNALSKLLVEKKEKSEGAITEIFVMDAKGLNVGQSDITSDYWQGDEAKFKKSFGAGKNALFVDEVEKDESSQTLQSQASVTITDESGAPIGAVTIGINVDSL</sequence>
<gene>
    <name evidence="2" type="ORF">NGAL_HAMBI1145_40600</name>
    <name evidence="3" type="ORF">NGAL_HAMBI1189_40680</name>
</gene>